<dbReference type="AlphaFoldDB" id="A0AAE0K337"/>
<accession>A0AAE0K337</accession>
<feature type="compositionally biased region" description="Low complexity" evidence="1">
    <location>
        <begin position="113"/>
        <end position="130"/>
    </location>
</feature>
<comment type="caution">
    <text evidence="2">The sequence shown here is derived from an EMBL/GenBank/DDBJ whole genome shotgun (WGS) entry which is preliminary data.</text>
</comment>
<name>A0AAE0K337_9PEZI</name>
<dbReference type="PANTHER" id="PTHR37540">
    <property type="entry name" value="TRANSCRIPTION FACTOR (ACR-2), PUTATIVE-RELATED-RELATED"/>
    <property type="match status" value="1"/>
</dbReference>
<sequence>MDHFNATIKDGKLVNTRRGLQVSRQKFNGLSFVNSCPQDDTPDSPSSAVPDPSRPPQRLVKFVDRGSEPRQGSSKAPKQDVERVEFTFASDVVQPKKPRRKATPRDQLLTTTSSPSSRRSSRASSHASSPGDGTLHQLTVLKSQDISPAEHTAGGALASPSAWQTNDAPAYLTEENWKLFNRYFAHIPPKLYPYEDILTYNPARGGDFYNMMVNDSAALHCVLMSGTIAEAVVNMETDPKGFAYHISKICAILNQKLNQKQAVDPVTLHCIATLASMGCYVGRLDHWHMHMRGLHKVLDVNGGLGSLPPALLTKIHKADLKGAAALASTPYLPFTRKYGPISTVISADITARTSSSLSTLMGRLHINPAVIDALTSLSLLGSSISLARQSAGSVAFDPHAFTEEYLAVMHALVTQPGPLRDGSIAPFTSNPYSNMPDTTSNSSGAVTRTENYMANHRLQHSVAITPADPGPAGPVEPALRIVGLLFLKELLPDWPRNLGGYAVLLSLLRGHICELMHSYTAGRAIEEHSSRDDDYHAFMGGGPASRGGVAERGMEIDPDLLDPLLQSDKRHKGGIKGRQQDHHPSGRHDVGLTMTAEQNKLKQDADERERGPLAATDAAELKSVIIWLCLIGNLVSLIADENECRQADVERYPRGVYRDCLRQVLVLDTTSDDIDALFDALTHNDLVMLRLFDVRNIRGDGWDDKAALKALFVEEL</sequence>
<gene>
    <name evidence="2" type="ORF">B0T24DRAFT_595912</name>
</gene>
<organism evidence="2 3">
    <name type="scientific">Lasiosphaeria ovina</name>
    <dbReference type="NCBI Taxonomy" id="92902"/>
    <lineage>
        <taxon>Eukaryota</taxon>
        <taxon>Fungi</taxon>
        <taxon>Dikarya</taxon>
        <taxon>Ascomycota</taxon>
        <taxon>Pezizomycotina</taxon>
        <taxon>Sordariomycetes</taxon>
        <taxon>Sordariomycetidae</taxon>
        <taxon>Sordariales</taxon>
        <taxon>Lasiosphaeriaceae</taxon>
        <taxon>Lasiosphaeria</taxon>
    </lineage>
</organism>
<dbReference type="EMBL" id="JAULSN010000006">
    <property type="protein sequence ID" value="KAK3369141.1"/>
    <property type="molecule type" value="Genomic_DNA"/>
</dbReference>
<protein>
    <submittedName>
        <fullName evidence="2">Uncharacterized protein</fullName>
    </submittedName>
</protein>
<reference evidence="2" key="1">
    <citation type="journal article" date="2023" name="Mol. Phylogenet. Evol.">
        <title>Genome-scale phylogeny and comparative genomics of the fungal order Sordariales.</title>
        <authorList>
            <person name="Hensen N."/>
            <person name="Bonometti L."/>
            <person name="Westerberg I."/>
            <person name="Brannstrom I.O."/>
            <person name="Guillou S."/>
            <person name="Cros-Aarteil S."/>
            <person name="Calhoun S."/>
            <person name="Haridas S."/>
            <person name="Kuo A."/>
            <person name="Mondo S."/>
            <person name="Pangilinan J."/>
            <person name="Riley R."/>
            <person name="LaButti K."/>
            <person name="Andreopoulos B."/>
            <person name="Lipzen A."/>
            <person name="Chen C."/>
            <person name="Yan M."/>
            <person name="Daum C."/>
            <person name="Ng V."/>
            <person name="Clum A."/>
            <person name="Steindorff A."/>
            <person name="Ohm R.A."/>
            <person name="Martin F."/>
            <person name="Silar P."/>
            <person name="Natvig D.O."/>
            <person name="Lalanne C."/>
            <person name="Gautier V."/>
            <person name="Ament-Velasquez S.L."/>
            <person name="Kruys A."/>
            <person name="Hutchinson M.I."/>
            <person name="Powell A.J."/>
            <person name="Barry K."/>
            <person name="Miller A.N."/>
            <person name="Grigoriev I.V."/>
            <person name="Debuchy R."/>
            <person name="Gladieux P."/>
            <person name="Hiltunen Thoren M."/>
            <person name="Johannesson H."/>
        </authorList>
    </citation>
    <scope>NUCLEOTIDE SEQUENCE</scope>
    <source>
        <strain evidence="2">CBS 958.72</strain>
    </source>
</reference>
<proteinExistence type="predicted"/>
<feature type="region of interest" description="Disordered" evidence="1">
    <location>
        <begin position="567"/>
        <end position="590"/>
    </location>
</feature>
<keyword evidence="3" id="KW-1185">Reference proteome</keyword>
<feature type="region of interest" description="Disordered" evidence="1">
    <location>
        <begin position="29"/>
        <end position="135"/>
    </location>
</feature>
<feature type="compositionally biased region" description="Basic and acidic residues" evidence="1">
    <location>
        <begin position="578"/>
        <end position="590"/>
    </location>
</feature>
<feature type="compositionally biased region" description="Polar residues" evidence="1">
    <location>
        <begin position="29"/>
        <end position="38"/>
    </location>
</feature>
<dbReference type="Proteomes" id="UP001287356">
    <property type="component" value="Unassembled WGS sequence"/>
</dbReference>
<reference evidence="2" key="2">
    <citation type="submission" date="2023-06" db="EMBL/GenBank/DDBJ databases">
        <authorList>
            <consortium name="Lawrence Berkeley National Laboratory"/>
            <person name="Haridas S."/>
            <person name="Hensen N."/>
            <person name="Bonometti L."/>
            <person name="Westerberg I."/>
            <person name="Brannstrom I.O."/>
            <person name="Guillou S."/>
            <person name="Cros-Aarteil S."/>
            <person name="Calhoun S."/>
            <person name="Kuo A."/>
            <person name="Mondo S."/>
            <person name="Pangilinan J."/>
            <person name="Riley R."/>
            <person name="Labutti K."/>
            <person name="Andreopoulos B."/>
            <person name="Lipzen A."/>
            <person name="Chen C."/>
            <person name="Yanf M."/>
            <person name="Daum C."/>
            <person name="Ng V."/>
            <person name="Clum A."/>
            <person name="Steindorff A."/>
            <person name="Ohm R."/>
            <person name="Martin F."/>
            <person name="Silar P."/>
            <person name="Natvig D."/>
            <person name="Lalanne C."/>
            <person name="Gautier V."/>
            <person name="Ament-Velasquez S.L."/>
            <person name="Kruys A."/>
            <person name="Hutchinson M.I."/>
            <person name="Powell A.J."/>
            <person name="Barry K."/>
            <person name="Miller A.N."/>
            <person name="Grigoriev I.V."/>
            <person name="Debuchy R."/>
            <person name="Gladieux P."/>
            <person name="Thoren M.H."/>
            <person name="Johannesson H."/>
        </authorList>
    </citation>
    <scope>NUCLEOTIDE SEQUENCE</scope>
    <source>
        <strain evidence="2">CBS 958.72</strain>
    </source>
</reference>
<evidence type="ECO:0000313" key="3">
    <source>
        <dbReference type="Proteomes" id="UP001287356"/>
    </source>
</evidence>
<evidence type="ECO:0000256" key="1">
    <source>
        <dbReference type="SAM" id="MobiDB-lite"/>
    </source>
</evidence>
<evidence type="ECO:0000313" key="2">
    <source>
        <dbReference type="EMBL" id="KAK3369141.1"/>
    </source>
</evidence>
<dbReference type="PANTHER" id="PTHR37540:SF5">
    <property type="entry name" value="TRANSCRIPTION FACTOR DOMAIN-CONTAINING PROTEIN"/>
    <property type="match status" value="1"/>
</dbReference>